<dbReference type="Pfam" id="PF00078">
    <property type="entry name" value="RVT_1"/>
    <property type="match status" value="1"/>
</dbReference>
<proteinExistence type="predicted"/>
<keyword evidence="2" id="KW-0548">Nucleotidyltransferase</keyword>
<dbReference type="InterPro" id="IPR043502">
    <property type="entry name" value="DNA/RNA_pol_sf"/>
</dbReference>
<keyword evidence="3" id="KW-1185">Reference proteome</keyword>
<dbReference type="EC" id="2.7.7.49" evidence="2"/>
<dbReference type="Proteomes" id="UP001384579">
    <property type="component" value="Unassembled WGS sequence"/>
</dbReference>
<dbReference type="InterPro" id="IPR025960">
    <property type="entry name" value="RVT_N"/>
</dbReference>
<dbReference type="CDD" id="cd01651">
    <property type="entry name" value="RT_G2_intron"/>
    <property type="match status" value="1"/>
</dbReference>
<dbReference type="InterPro" id="IPR013597">
    <property type="entry name" value="Mat_intron_G2"/>
</dbReference>
<dbReference type="InterPro" id="IPR030931">
    <property type="entry name" value="Group_II_RT_mat"/>
</dbReference>
<keyword evidence="2" id="KW-0808">Transferase</keyword>
<dbReference type="PANTHER" id="PTHR34047:SF10">
    <property type="entry name" value="GROUP II INTRON-ASSOCIATED OPEN READING FRAME"/>
    <property type="match status" value="1"/>
</dbReference>
<dbReference type="RefSeq" id="WP_340524735.1">
    <property type="nucleotide sequence ID" value="NZ_JBBLXS010000207.1"/>
</dbReference>
<dbReference type="Pfam" id="PF13655">
    <property type="entry name" value="RVT_N"/>
    <property type="match status" value="1"/>
</dbReference>
<sequence>MKDRVSNDIGTKEPLKGWASINWKLIKKRVRNLRRRIYRAAQNGQWNKVRSLMKLMLRSYSNLLLSVRRVTQENKGKQTAGIDGQTALTPEERVKLVRESKEYTLWKVRPTKRVYIPKANGKQRPLGIPTIKDRIAQAIVKNALEPVWENRFEAKSYGFRPGRSCHDAIEQTWIRLNAQGNDRWILDADIKGAFDNISHEYLLNAIGEIPGKELIKQWLKAGYVEAEIFHDTESGTPQGGIISPLLANIALDGMEKFLSQYKKTKEYKYTDSKGRKRTEREHKPKYGFVRYADDFIITAENREDLEAIKPILEEWLNQRGLKLNTDKTQITHINEGFNFLGFNVRHYKGKCLIKPQKEKVKEFLSGIQQWLNQHKTVKATAVIQHLSPIIRGWGNYYKHKVSKETFSYVDYRIWQMLWKWSLRRHPKKGKGWIAQKYFRTINGTKWNFANP</sequence>
<keyword evidence="2" id="KW-0695">RNA-directed DNA polymerase</keyword>
<dbReference type="EMBL" id="JBBLXS010000207">
    <property type="protein sequence ID" value="MEK0186355.1"/>
    <property type="molecule type" value="Genomic_DNA"/>
</dbReference>
<dbReference type="InterPro" id="IPR051083">
    <property type="entry name" value="GrpII_Intron_Splice-Mob/Def"/>
</dbReference>
<dbReference type="InterPro" id="IPR000477">
    <property type="entry name" value="RT_dom"/>
</dbReference>
<dbReference type="GO" id="GO:0003964">
    <property type="term" value="F:RNA-directed DNA polymerase activity"/>
    <property type="evidence" value="ECO:0007669"/>
    <property type="project" value="UniProtKB-KW"/>
</dbReference>
<protein>
    <submittedName>
        <fullName evidence="2">Group II intron reverse transcriptase/maturase</fullName>
        <ecNumber evidence="2">2.7.7.49</ecNumber>
    </submittedName>
</protein>
<dbReference type="SUPFAM" id="SSF56672">
    <property type="entry name" value="DNA/RNA polymerases"/>
    <property type="match status" value="1"/>
</dbReference>
<evidence type="ECO:0000313" key="2">
    <source>
        <dbReference type="EMBL" id="MEK0186355.1"/>
    </source>
</evidence>
<gene>
    <name evidence="2" type="primary">ltrA</name>
    <name evidence="2" type="ORF">WMG39_16075</name>
</gene>
<name>A0ABU8YPP3_9CYAN</name>
<dbReference type="PANTHER" id="PTHR34047">
    <property type="entry name" value="NUCLEAR INTRON MATURASE 1, MITOCHONDRIAL-RELATED"/>
    <property type="match status" value="1"/>
</dbReference>
<evidence type="ECO:0000313" key="3">
    <source>
        <dbReference type="Proteomes" id="UP001384579"/>
    </source>
</evidence>
<accession>A0ABU8YPP3</accession>
<dbReference type="NCBIfam" id="TIGR04416">
    <property type="entry name" value="group_II_RT_mat"/>
    <property type="match status" value="1"/>
</dbReference>
<organism evidence="2 3">
    <name type="scientific">Microcoleus anatoxicus PTRS2</name>
    <dbReference type="NCBI Taxonomy" id="2705321"/>
    <lineage>
        <taxon>Bacteria</taxon>
        <taxon>Bacillati</taxon>
        <taxon>Cyanobacteriota</taxon>
        <taxon>Cyanophyceae</taxon>
        <taxon>Oscillatoriophycideae</taxon>
        <taxon>Oscillatoriales</taxon>
        <taxon>Microcoleaceae</taxon>
        <taxon>Microcoleus</taxon>
        <taxon>Microcoleus anatoxicus</taxon>
    </lineage>
</organism>
<feature type="domain" description="Reverse transcriptase" evidence="1">
    <location>
        <begin position="97"/>
        <end position="344"/>
    </location>
</feature>
<dbReference type="PROSITE" id="PS50878">
    <property type="entry name" value="RT_POL"/>
    <property type="match status" value="1"/>
</dbReference>
<reference evidence="2 3" key="1">
    <citation type="journal article" date="2020" name="Harmful Algae">
        <title>Molecular and morphological characterization of a novel dihydroanatoxin-a producing Microcoleus species (cyanobacteria) from the Russian River, California, USA.</title>
        <authorList>
            <person name="Conklin K.Y."/>
            <person name="Stancheva R."/>
            <person name="Otten T.G."/>
            <person name="Fadness R."/>
            <person name="Boyer G.L."/>
            <person name="Read B."/>
            <person name="Zhang X."/>
            <person name="Sheath R.G."/>
        </authorList>
    </citation>
    <scope>NUCLEOTIDE SEQUENCE [LARGE SCALE GENOMIC DNA]</scope>
    <source>
        <strain evidence="2 3">PTRS2</strain>
    </source>
</reference>
<dbReference type="Pfam" id="PF08388">
    <property type="entry name" value="GIIM"/>
    <property type="match status" value="1"/>
</dbReference>
<comment type="caution">
    <text evidence="2">The sequence shown here is derived from an EMBL/GenBank/DDBJ whole genome shotgun (WGS) entry which is preliminary data.</text>
</comment>
<evidence type="ECO:0000259" key="1">
    <source>
        <dbReference type="PROSITE" id="PS50878"/>
    </source>
</evidence>